<keyword evidence="17" id="KW-1185">Reference proteome</keyword>
<evidence type="ECO:0000256" key="2">
    <source>
        <dbReference type="ARBA" id="ARBA00005120"/>
    </source>
</evidence>
<feature type="active site" description="Schiff-base intermediate with substrate" evidence="12 14">
    <location>
        <position position="163"/>
    </location>
</feature>
<dbReference type="STRING" id="1123285.SAMN05660235_00262"/>
<feature type="binding site" evidence="12 15">
    <location>
        <position position="47"/>
    </location>
    <ligand>
        <name>pyruvate</name>
        <dbReference type="ChEBI" id="CHEBI:15361"/>
    </ligand>
</feature>
<evidence type="ECO:0000256" key="14">
    <source>
        <dbReference type="PIRSR" id="PIRSR001365-1"/>
    </source>
</evidence>
<evidence type="ECO:0000313" key="16">
    <source>
        <dbReference type="EMBL" id="SDF06089.1"/>
    </source>
</evidence>
<dbReference type="SMART" id="SM01130">
    <property type="entry name" value="DHDPS"/>
    <property type="match status" value="1"/>
</dbReference>
<dbReference type="PIRSF" id="PIRSF001365">
    <property type="entry name" value="DHDPS"/>
    <property type="match status" value="1"/>
</dbReference>
<name>A0A1G7I133_9FIRM</name>
<dbReference type="UniPathway" id="UPA00034">
    <property type="reaction ID" value="UER00017"/>
</dbReference>
<feature type="site" description="Part of a proton relay during catalysis" evidence="12">
    <location>
        <position position="46"/>
    </location>
</feature>
<dbReference type="InterPro" id="IPR005263">
    <property type="entry name" value="DapA"/>
</dbReference>
<sequence length="294" mass="31182">MKNFGRVLTAMVTPFNDDYSVNYKAAAELAKYLVANGSDGLVVAGSTGESATLSKEEKIKLYATVLEAVGDKATVIAGTGSNDTRASIALTKEAEKLGVHGAMLVGPYYNKPPQEGYYQHFKAIAEETALPLIVYNVPGRTGSNILPATIARLAEIKNIVAVKEASGSLDQVSEIVRITPSDFLVYSGDDSLTLPILAVGGAGIISVASHIVGTRMQEMIAAFFSGNLAKAQAIHLELMPFFKVIFVTTNPIPIKTAVNLIGLNAGPLRLPLVPPTVAEREQIQKAMRDLGVLV</sequence>
<comment type="function">
    <text evidence="1 12">Catalyzes the condensation of (S)-aspartate-beta-semialdehyde [(S)-ASA] and pyruvate to 4-hydroxy-tetrahydrodipicolinate (HTPA).</text>
</comment>
<feature type="active site" description="Proton donor/acceptor" evidence="12 14">
    <location>
        <position position="135"/>
    </location>
</feature>
<evidence type="ECO:0000256" key="3">
    <source>
        <dbReference type="ARBA" id="ARBA00007592"/>
    </source>
</evidence>
<gene>
    <name evidence="12" type="primary">dapA</name>
    <name evidence="16" type="ORF">SAMN05660235_00262</name>
</gene>
<feature type="site" description="Part of a proton relay during catalysis" evidence="12">
    <location>
        <position position="109"/>
    </location>
</feature>
<comment type="subcellular location">
    <subcellularLocation>
        <location evidence="12">Cytoplasm</location>
    </subcellularLocation>
</comment>
<dbReference type="PROSITE" id="PS00666">
    <property type="entry name" value="DHDPS_2"/>
    <property type="match status" value="1"/>
</dbReference>
<dbReference type="NCBIfam" id="TIGR00674">
    <property type="entry name" value="dapA"/>
    <property type="match status" value="1"/>
</dbReference>
<dbReference type="Gene3D" id="3.20.20.70">
    <property type="entry name" value="Aldolase class I"/>
    <property type="match status" value="1"/>
</dbReference>
<evidence type="ECO:0000256" key="7">
    <source>
        <dbReference type="ARBA" id="ARBA00022915"/>
    </source>
</evidence>
<evidence type="ECO:0000256" key="12">
    <source>
        <dbReference type="HAMAP-Rule" id="MF_00418"/>
    </source>
</evidence>
<keyword evidence="9 12" id="KW-0456">Lyase</keyword>
<dbReference type="EMBL" id="FNBU01000002">
    <property type="protein sequence ID" value="SDF06089.1"/>
    <property type="molecule type" value="Genomic_DNA"/>
</dbReference>
<organism evidence="16 17">
    <name type="scientific">Sporolituus thermophilus DSM 23256</name>
    <dbReference type="NCBI Taxonomy" id="1123285"/>
    <lineage>
        <taxon>Bacteria</taxon>
        <taxon>Bacillati</taxon>
        <taxon>Bacillota</taxon>
        <taxon>Negativicutes</taxon>
        <taxon>Selenomonadales</taxon>
        <taxon>Sporomusaceae</taxon>
        <taxon>Sporolituus</taxon>
    </lineage>
</organism>
<proteinExistence type="inferred from homology"/>
<evidence type="ECO:0000256" key="13">
    <source>
        <dbReference type="PIRNR" id="PIRNR001365"/>
    </source>
</evidence>
<keyword evidence="6 12" id="KW-0028">Amino-acid biosynthesis</keyword>
<dbReference type="GO" id="GO:0005829">
    <property type="term" value="C:cytosol"/>
    <property type="evidence" value="ECO:0007669"/>
    <property type="project" value="TreeGrafter"/>
</dbReference>
<evidence type="ECO:0000256" key="4">
    <source>
        <dbReference type="ARBA" id="ARBA00012086"/>
    </source>
</evidence>
<dbReference type="PANTHER" id="PTHR12128:SF66">
    <property type="entry name" value="4-HYDROXY-2-OXOGLUTARATE ALDOLASE, MITOCHONDRIAL"/>
    <property type="match status" value="1"/>
</dbReference>
<dbReference type="EC" id="4.3.3.7" evidence="4 12"/>
<dbReference type="AlphaFoldDB" id="A0A1G7I133"/>
<dbReference type="GO" id="GO:0009089">
    <property type="term" value="P:lysine biosynthetic process via diaminopimelate"/>
    <property type="evidence" value="ECO:0007669"/>
    <property type="project" value="UniProtKB-UniRule"/>
</dbReference>
<comment type="catalytic activity">
    <reaction evidence="11 12">
        <text>L-aspartate 4-semialdehyde + pyruvate = (2S,4S)-4-hydroxy-2,3,4,5-tetrahydrodipicolinate + H2O + H(+)</text>
        <dbReference type="Rhea" id="RHEA:34171"/>
        <dbReference type="ChEBI" id="CHEBI:15361"/>
        <dbReference type="ChEBI" id="CHEBI:15377"/>
        <dbReference type="ChEBI" id="CHEBI:15378"/>
        <dbReference type="ChEBI" id="CHEBI:67139"/>
        <dbReference type="ChEBI" id="CHEBI:537519"/>
        <dbReference type="EC" id="4.3.3.7"/>
    </reaction>
</comment>
<dbReference type="GO" id="GO:0019877">
    <property type="term" value="P:diaminopimelate biosynthetic process"/>
    <property type="evidence" value="ECO:0007669"/>
    <property type="project" value="UniProtKB-UniRule"/>
</dbReference>
<dbReference type="InterPro" id="IPR002220">
    <property type="entry name" value="DapA-like"/>
</dbReference>
<evidence type="ECO:0000313" key="17">
    <source>
        <dbReference type="Proteomes" id="UP000243333"/>
    </source>
</evidence>
<dbReference type="Pfam" id="PF00701">
    <property type="entry name" value="DHDPS"/>
    <property type="match status" value="1"/>
</dbReference>
<evidence type="ECO:0000256" key="11">
    <source>
        <dbReference type="ARBA" id="ARBA00047836"/>
    </source>
</evidence>
<dbReference type="PROSITE" id="PS00665">
    <property type="entry name" value="DHDPS_1"/>
    <property type="match status" value="1"/>
</dbReference>
<comment type="caution">
    <text evidence="12">Was originally thought to be a dihydrodipicolinate synthase (DHDPS), catalyzing the condensation of (S)-aspartate-beta-semialdehyde [(S)-ASA] and pyruvate to dihydrodipicolinate (DHDP). However, it was shown in E.coli that the product of the enzymatic reaction is not dihydrodipicolinate but in fact (4S)-4-hydroxy-2,3,4,5-tetrahydro-(2S)-dipicolinic acid (HTPA), and that the consecutive dehydration reaction leading to DHDP is not spontaneous but catalyzed by DapB.</text>
</comment>
<evidence type="ECO:0000256" key="5">
    <source>
        <dbReference type="ARBA" id="ARBA00022490"/>
    </source>
</evidence>
<dbReference type="RefSeq" id="WP_093687360.1">
    <property type="nucleotide sequence ID" value="NZ_FNBU01000002.1"/>
</dbReference>
<comment type="similarity">
    <text evidence="3 12 13">Belongs to the DapA family.</text>
</comment>
<dbReference type="GO" id="GO:0008840">
    <property type="term" value="F:4-hydroxy-tetrahydrodipicolinate synthase activity"/>
    <property type="evidence" value="ECO:0007669"/>
    <property type="project" value="UniProtKB-UniRule"/>
</dbReference>
<comment type="subunit">
    <text evidence="12">Homotetramer; dimer of dimers.</text>
</comment>
<dbReference type="PRINTS" id="PR00146">
    <property type="entry name" value="DHPICSNTHASE"/>
</dbReference>
<evidence type="ECO:0000256" key="8">
    <source>
        <dbReference type="ARBA" id="ARBA00023154"/>
    </source>
</evidence>
<evidence type="ECO:0000256" key="9">
    <source>
        <dbReference type="ARBA" id="ARBA00023239"/>
    </source>
</evidence>
<dbReference type="OrthoDB" id="9782828at2"/>
<dbReference type="InterPro" id="IPR020624">
    <property type="entry name" value="Schiff_base-form_aldolases_CS"/>
</dbReference>
<evidence type="ECO:0000256" key="6">
    <source>
        <dbReference type="ARBA" id="ARBA00022605"/>
    </source>
</evidence>
<keyword evidence="8 12" id="KW-0457">Lysine biosynthesis</keyword>
<keyword evidence="10 12" id="KW-0704">Schiff base</keyword>
<evidence type="ECO:0000256" key="10">
    <source>
        <dbReference type="ARBA" id="ARBA00023270"/>
    </source>
</evidence>
<dbReference type="PANTHER" id="PTHR12128">
    <property type="entry name" value="DIHYDRODIPICOLINATE SYNTHASE"/>
    <property type="match status" value="1"/>
</dbReference>
<protein>
    <recommendedName>
        <fullName evidence="4 12">4-hydroxy-tetrahydrodipicolinate synthase</fullName>
        <shortName evidence="12">HTPA synthase</shortName>
        <ecNumber evidence="4 12">4.3.3.7</ecNumber>
    </recommendedName>
</protein>
<dbReference type="Proteomes" id="UP000243333">
    <property type="component" value="Unassembled WGS sequence"/>
</dbReference>
<comment type="pathway">
    <text evidence="2 12">Amino-acid biosynthesis; L-lysine biosynthesis via DAP pathway; (S)-tetrahydrodipicolinate from L-aspartate: step 3/4.</text>
</comment>
<dbReference type="SUPFAM" id="SSF51569">
    <property type="entry name" value="Aldolase"/>
    <property type="match status" value="1"/>
</dbReference>
<dbReference type="InterPro" id="IPR013785">
    <property type="entry name" value="Aldolase_TIM"/>
</dbReference>
<keyword evidence="7 12" id="KW-0220">Diaminopimelate biosynthesis</keyword>
<feature type="binding site" evidence="12 15">
    <location>
        <position position="205"/>
    </location>
    <ligand>
        <name>pyruvate</name>
        <dbReference type="ChEBI" id="CHEBI:15361"/>
    </ligand>
</feature>
<dbReference type="HAMAP" id="MF_00418">
    <property type="entry name" value="DapA"/>
    <property type="match status" value="1"/>
</dbReference>
<dbReference type="CDD" id="cd00950">
    <property type="entry name" value="DHDPS"/>
    <property type="match status" value="1"/>
</dbReference>
<evidence type="ECO:0000256" key="1">
    <source>
        <dbReference type="ARBA" id="ARBA00003294"/>
    </source>
</evidence>
<dbReference type="InterPro" id="IPR020625">
    <property type="entry name" value="Schiff_base-form_aldolases_AS"/>
</dbReference>
<evidence type="ECO:0000256" key="15">
    <source>
        <dbReference type="PIRSR" id="PIRSR001365-2"/>
    </source>
</evidence>
<keyword evidence="5 12" id="KW-0963">Cytoplasm</keyword>
<accession>A0A1G7I133</accession>
<reference evidence="17" key="1">
    <citation type="submission" date="2016-10" db="EMBL/GenBank/DDBJ databases">
        <authorList>
            <person name="Varghese N."/>
            <person name="Submissions S."/>
        </authorList>
    </citation>
    <scope>NUCLEOTIDE SEQUENCE [LARGE SCALE GENOMIC DNA]</scope>
    <source>
        <strain evidence="17">DSM 23256</strain>
    </source>
</reference>